<dbReference type="PANTHER" id="PTHR42879:SF2">
    <property type="entry name" value="3-OXOACYL-[ACYL-CARRIER-PROTEIN] REDUCTASE FABG"/>
    <property type="match status" value="1"/>
</dbReference>
<dbReference type="OrthoDB" id="286404at2"/>
<dbReference type="RefSeq" id="WP_155355120.1">
    <property type="nucleotide sequence ID" value="NZ_BAAAHL010000040.1"/>
</dbReference>
<protein>
    <submittedName>
        <fullName evidence="3">D-threitol dehydrogenase</fullName>
    </submittedName>
</protein>
<dbReference type="InterPro" id="IPR002347">
    <property type="entry name" value="SDR_fam"/>
</dbReference>
<evidence type="ECO:0000313" key="4">
    <source>
        <dbReference type="Proteomes" id="UP000331127"/>
    </source>
</evidence>
<dbReference type="CDD" id="cd05233">
    <property type="entry name" value="SDR_c"/>
    <property type="match status" value="1"/>
</dbReference>
<dbReference type="InterPro" id="IPR020904">
    <property type="entry name" value="Sc_DH/Rdtase_CS"/>
</dbReference>
<dbReference type="InterPro" id="IPR036291">
    <property type="entry name" value="NAD(P)-bd_dom_sf"/>
</dbReference>
<dbReference type="FunFam" id="3.40.50.720:FF:000084">
    <property type="entry name" value="Short-chain dehydrogenase reductase"/>
    <property type="match status" value="1"/>
</dbReference>
<reference evidence="3 4" key="1">
    <citation type="submission" date="2019-10" db="EMBL/GenBank/DDBJ databases">
        <title>Whole genome shotgun sequence of Acrocarpospora macrocephala NBRC 16266.</title>
        <authorList>
            <person name="Ichikawa N."/>
            <person name="Kimura A."/>
            <person name="Kitahashi Y."/>
            <person name="Komaki H."/>
            <person name="Oguchi A."/>
        </authorList>
    </citation>
    <scope>NUCLEOTIDE SEQUENCE [LARGE SCALE GENOMIC DNA]</scope>
    <source>
        <strain evidence="3 4">NBRC 16266</strain>
    </source>
</reference>
<dbReference type="PRINTS" id="PR00081">
    <property type="entry name" value="GDHRDH"/>
</dbReference>
<proteinExistence type="inferred from homology"/>
<dbReference type="PANTHER" id="PTHR42879">
    <property type="entry name" value="3-OXOACYL-(ACYL-CARRIER-PROTEIN) REDUCTASE"/>
    <property type="match status" value="1"/>
</dbReference>
<keyword evidence="4" id="KW-1185">Reference proteome</keyword>
<dbReference type="EMBL" id="BLAE01000016">
    <property type="protein sequence ID" value="GES09594.1"/>
    <property type="molecule type" value="Genomic_DNA"/>
</dbReference>
<evidence type="ECO:0000256" key="2">
    <source>
        <dbReference type="ARBA" id="ARBA00023002"/>
    </source>
</evidence>
<gene>
    <name evidence="3" type="primary">dthD_1</name>
    <name evidence="3" type="ORF">Amac_031900</name>
</gene>
<name>A0A5M3WL25_9ACTN</name>
<dbReference type="GO" id="GO:0032787">
    <property type="term" value="P:monocarboxylic acid metabolic process"/>
    <property type="evidence" value="ECO:0007669"/>
    <property type="project" value="UniProtKB-ARBA"/>
</dbReference>
<organism evidence="3 4">
    <name type="scientific">Acrocarpospora macrocephala</name>
    <dbReference type="NCBI Taxonomy" id="150177"/>
    <lineage>
        <taxon>Bacteria</taxon>
        <taxon>Bacillati</taxon>
        <taxon>Actinomycetota</taxon>
        <taxon>Actinomycetes</taxon>
        <taxon>Streptosporangiales</taxon>
        <taxon>Streptosporangiaceae</taxon>
        <taxon>Acrocarpospora</taxon>
    </lineage>
</organism>
<dbReference type="GO" id="GO:0016491">
    <property type="term" value="F:oxidoreductase activity"/>
    <property type="evidence" value="ECO:0007669"/>
    <property type="project" value="UniProtKB-KW"/>
</dbReference>
<accession>A0A5M3WL25</accession>
<evidence type="ECO:0000313" key="3">
    <source>
        <dbReference type="EMBL" id="GES09594.1"/>
    </source>
</evidence>
<comment type="caution">
    <text evidence="3">The sequence shown here is derived from an EMBL/GenBank/DDBJ whole genome shotgun (WGS) entry which is preliminary data.</text>
</comment>
<dbReference type="PROSITE" id="PS00061">
    <property type="entry name" value="ADH_SHORT"/>
    <property type="match status" value="1"/>
</dbReference>
<keyword evidence="2" id="KW-0560">Oxidoreductase</keyword>
<evidence type="ECO:0000256" key="1">
    <source>
        <dbReference type="ARBA" id="ARBA00006484"/>
    </source>
</evidence>
<dbReference type="Proteomes" id="UP000331127">
    <property type="component" value="Unassembled WGS sequence"/>
</dbReference>
<sequence length="277" mass="28881">MNDLVGRVAVVTGTSPNIGAGIALELGAAGATVVCVDRDPVMAGHVAADIVARGGQALPLSCDATDERAVGDLLDTVRSQVGLPAILVNGVVQYNVKGIREMSLSQWRSQLAVMLDGTFLFTRRVVNDLVAVGRPGSVITLLSTAAHQGEPNNIGYCTAKGGLLNYTRSLAVELAPLGIRCNSLTPTATDVGEWAARAREWGVPGPGEDLVAELRLAAAQVPTGRLPSPSDYGRAAVFLASDAALAITGIDLRVDSGSTALYWRRKPGEDRREGLTT</sequence>
<dbReference type="InterPro" id="IPR050259">
    <property type="entry name" value="SDR"/>
</dbReference>
<comment type="similarity">
    <text evidence="1">Belongs to the short-chain dehydrogenases/reductases (SDR) family.</text>
</comment>
<dbReference type="Gene3D" id="3.40.50.720">
    <property type="entry name" value="NAD(P)-binding Rossmann-like Domain"/>
    <property type="match status" value="1"/>
</dbReference>
<dbReference type="AlphaFoldDB" id="A0A5M3WL25"/>
<dbReference type="SUPFAM" id="SSF51735">
    <property type="entry name" value="NAD(P)-binding Rossmann-fold domains"/>
    <property type="match status" value="1"/>
</dbReference>
<dbReference type="Pfam" id="PF13561">
    <property type="entry name" value="adh_short_C2"/>
    <property type="match status" value="1"/>
</dbReference>